<comment type="caution">
    <text evidence="1">The sequence shown here is derived from an EMBL/GenBank/DDBJ whole genome shotgun (WGS) entry which is preliminary data.</text>
</comment>
<evidence type="ECO:0008006" key="3">
    <source>
        <dbReference type="Google" id="ProtNLM"/>
    </source>
</evidence>
<proteinExistence type="predicted"/>
<dbReference type="Proteomes" id="UP000316217">
    <property type="component" value="Unassembled WGS sequence"/>
</dbReference>
<dbReference type="EMBL" id="RXII01000025">
    <property type="protein sequence ID" value="RZN63080.1"/>
    <property type="molecule type" value="Genomic_DNA"/>
</dbReference>
<sequence>MRNLIKYILLFLLLVTLLGPISTLSAAGQKAVIISNQADLPAANYIKQLLSSAGISVTILHASDFESAKGTADVIIVLGGPDAYEGVGQISRKYLSSDDQQYLRSTKGSSVVRKFSDSGKEIIIIAGNTRSETKLSSEVYSQAGFPGSSLAASAAKIVALTGDKLTYRMVTTDKKEGKTQTTMVTVERFSGTMDGTAINGMKWIYTYQGQNTQAELIAGYTSDGRSCTMMRVISSGTSVVVYPWNCVQKSQTNTPAGGGDPSEILNQRVSVETKIVPAGTFLCLKYELHDSKGGISRLWSSSQVPLTGLVAMEYEGSDSSVVIELVKIG</sequence>
<accession>A0A520KNZ7</accession>
<protein>
    <recommendedName>
        <fullName evidence="3">S-layer protein C-terminal domain-containing protein</fullName>
    </recommendedName>
</protein>
<dbReference type="AlphaFoldDB" id="A0A520KNZ7"/>
<reference evidence="1 2" key="1">
    <citation type="journal article" date="2019" name="Nat. Microbiol.">
        <title>Wide diversity of methane and short-chain alkane metabolisms in uncultured archaea.</title>
        <authorList>
            <person name="Borrel G."/>
            <person name="Adam P.S."/>
            <person name="McKay L.J."/>
            <person name="Chen L.X."/>
            <person name="Sierra-Garcia I.N."/>
            <person name="Sieber C.M."/>
            <person name="Letourneur Q."/>
            <person name="Ghozlane A."/>
            <person name="Andersen G.L."/>
            <person name="Li W.J."/>
            <person name="Hallam S.J."/>
            <person name="Muyzer G."/>
            <person name="de Oliveira V.M."/>
            <person name="Inskeep W.P."/>
            <person name="Banfield J.F."/>
            <person name="Gribaldo S."/>
        </authorList>
    </citation>
    <scope>NUCLEOTIDE SEQUENCE [LARGE SCALE GENOMIC DNA]</scope>
    <source>
        <strain evidence="1">NM4</strain>
    </source>
</reference>
<gene>
    <name evidence="1" type="ORF">EF810_01475</name>
</gene>
<evidence type="ECO:0000313" key="1">
    <source>
        <dbReference type="EMBL" id="RZN63080.1"/>
    </source>
</evidence>
<name>A0A520KNZ7_9CREN</name>
<evidence type="ECO:0000313" key="2">
    <source>
        <dbReference type="Proteomes" id="UP000316217"/>
    </source>
</evidence>
<organism evidence="1 2">
    <name type="scientific">Candidatus Methanodesulfokora washburnensis</name>
    <dbReference type="NCBI Taxonomy" id="2478471"/>
    <lineage>
        <taxon>Archaea</taxon>
        <taxon>Thermoproteota</taxon>
        <taxon>Candidatus Korarchaeia</taxon>
        <taxon>Candidatus Korarchaeia incertae sedis</taxon>
        <taxon>Candidatus Methanodesulfokora</taxon>
    </lineage>
</organism>